<dbReference type="InterPro" id="IPR008979">
    <property type="entry name" value="Galactose-bd-like_sf"/>
</dbReference>
<dbReference type="EMBL" id="QFXC01000013">
    <property type="protein sequence ID" value="RDH81575.1"/>
    <property type="molecule type" value="Genomic_DNA"/>
</dbReference>
<dbReference type="AlphaFoldDB" id="A0A370D9I9"/>
<reference evidence="3 4" key="1">
    <citation type="journal article" date="2018" name="ISME J.">
        <title>Endosymbiont genomes yield clues of tubeworm success.</title>
        <authorList>
            <person name="Li Y."/>
            <person name="Liles M.R."/>
            <person name="Halanych K.M."/>
        </authorList>
    </citation>
    <scope>NUCLEOTIDE SEQUENCE [LARGE SCALE GENOMIC DNA]</scope>
    <source>
        <strain evidence="3">A1464</strain>
    </source>
</reference>
<accession>A0A370D9I9</accession>
<dbReference type="Gene3D" id="2.60.40.10">
    <property type="entry name" value="Immunoglobulins"/>
    <property type="match status" value="1"/>
</dbReference>
<dbReference type="Gene3D" id="2.60.120.260">
    <property type="entry name" value="Galactose-binding domain-like"/>
    <property type="match status" value="1"/>
</dbReference>
<keyword evidence="4" id="KW-1185">Reference proteome</keyword>
<dbReference type="Proteomes" id="UP000254266">
    <property type="component" value="Unassembled WGS sequence"/>
</dbReference>
<evidence type="ECO:0000259" key="2">
    <source>
        <dbReference type="PROSITE" id="PS50022"/>
    </source>
</evidence>
<gene>
    <name evidence="3" type="ORF">DIZ80_15990</name>
</gene>
<name>A0A370D9I9_9GAMM</name>
<organism evidence="3 4">
    <name type="scientific">endosymbiont of Galathealinum brachiosum</name>
    <dbReference type="NCBI Taxonomy" id="2200906"/>
    <lineage>
        <taxon>Bacteria</taxon>
        <taxon>Pseudomonadati</taxon>
        <taxon>Pseudomonadota</taxon>
        <taxon>Gammaproteobacteria</taxon>
        <taxon>sulfur-oxidizing symbionts</taxon>
    </lineage>
</organism>
<dbReference type="InterPro" id="IPR013783">
    <property type="entry name" value="Ig-like_fold"/>
</dbReference>
<dbReference type="InterPro" id="IPR000421">
    <property type="entry name" value="FA58C"/>
</dbReference>
<feature type="compositionally biased region" description="Low complexity" evidence="1">
    <location>
        <begin position="470"/>
        <end position="479"/>
    </location>
</feature>
<comment type="caution">
    <text evidence="3">The sequence shown here is derived from an EMBL/GenBank/DDBJ whole genome shotgun (WGS) entry which is preliminary data.</text>
</comment>
<feature type="compositionally biased region" description="Polar residues" evidence="1">
    <location>
        <begin position="503"/>
        <end position="513"/>
    </location>
</feature>
<feature type="domain" description="F5/8 type C" evidence="2">
    <location>
        <begin position="578"/>
        <end position="719"/>
    </location>
</feature>
<dbReference type="SUPFAM" id="SSF49785">
    <property type="entry name" value="Galactose-binding domain-like"/>
    <property type="match status" value="1"/>
</dbReference>
<evidence type="ECO:0000256" key="1">
    <source>
        <dbReference type="SAM" id="MobiDB-lite"/>
    </source>
</evidence>
<sequence>MLFCKLLKLLVDLLILIMFICPCVDSKCLWECIYYKNIYKNNKKENNDMKKDLFGVVKLNMDGLKKSFRGAAFAITLGAAIPATSQAIDLDNPNACSSGITNMMSDMGLMAYSVANFMNGFCKSMPFFGMFCPDLDKMAGSFFSKILENPDLTLEMMACANANDGMLSFMIDVMDKNPGLLRQVGYYMEQTGDGTSQGCELGEALTQMALNHSNMKNFLFAKIDDDLYGSLSAGMQCKNETTVNVTKLLDQNAEQVLQGSTPFTRAFANMGTVDDSDDGNEIATEDVFSAVFANVTAAGNFMSALSQVDGETQKSMMDLMFLGKIQIPEKTCAWWDWQCTPRDASEQLHAAQAHYNMYASIKGFTIGVLPAYDQTLPPAPDSSAPANALFGQFMGLIIGADGQMNEYGFSFFKSMVSGAQIHQWAPAGGMLTAMIQLVEGGFTPFTLDQLMAMMPQLMDQNSPVPRELGSGDNAGSTDDGTGGGTDGGTTSPTNTAPSVAIDSPSSGATSTAGEMNSFTATASDNEDGAISGNVKWSSNIDGSMGQGATINASLTAGSHTITASITDSDGAKSTATVKVTINPVIGENIAPNASVSASSTYMSYYSASKINDGDESFNNYWMSDYISYWNPADEKVYLTWGGTQEVNEVTIHWQSSMLPSSFTVYALVNGSWANMTGSMSVTRGSDTVYLNVNTSKIYIKMGAPNYASQVGIHEIEVRK</sequence>
<proteinExistence type="predicted"/>
<evidence type="ECO:0000313" key="3">
    <source>
        <dbReference type="EMBL" id="RDH81575.1"/>
    </source>
</evidence>
<feature type="region of interest" description="Disordered" evidence="1">
    <location>
        <begin position="460"/>
        <end position="513"/>
    </location>
</feature>
<dbReference type="PROSITE" id="PS50022">
    <property type="entry name" value="FA58C_3"/>
    <property type="match status" value="1"/>
</dbReference>
<protein>
    <recommendedName>
        <fullName evidence="2">F5/8 type C domain-containing protein</fullName>
    </recommendedName>
</protein>
<evidence type="ECO:0000313" key="4">
    <source>
        <dbReference type="Proteomes" id="UP000254266"/>
    </source>
</evidence>